<organism evidence="1 2">
    <name type="scientific">Aspergillus cristatus</name>
    <name type="common">Chinese Fuzhuan brick tea-fermentation fungus</name>
    <name type="synonym">Eurotium cristatum</name>
    <dbReference type="NCBI Taxonomy" id="573508"/>
    <lineage>
        <taxon>Eukaryota</taxon>
        <taxon>Fungi</taxon>
        <taxon>Dikarya</taxon>
        <taxon>Ascomycota</taxon>
        <taxon>Pezizomycotina</taxon>
        <taxon>Eurotiomycetes</taxon>
        <taxon>Eurotiomycetidae</taxon>
        <taxon>Eurotiales</taxon>
        <taxon>Aspergillaceae</taxon>
        <taxon>Aspergillus</taxon>
        <taxon>Aspergillus subgen. Aspergillus</taxon>
    </lineage>
</organism>
<sequence length="383" mass="43100">MGRCRYIDVDGDMCLCDAGNTISSLGEDWLASVCTNCPHMMRPHNNFIPSEPNVESPKKNRPPALRKQNFPISSLYTPRLSLVGGIIAAARQNYIIQVCGTPASGKTILSRLIANELFRRNEQVFYIDGWKDAVEKAGGWNEYLKSQTGVEAQQSYRDEDLFSGFFKSIEVFDKNSPCVILFVSYGSAGHALEESQGKGHFQTPMQFPPAQIIGFDINPYGLSLLLSQDEGNDIVRKYMENNDVDFQDELVSEMLRMSAGHTGGLVCLLGAVARCGDITKWRNQNPEHPIPLKVVREVLFDDQTSFFRQIYNTAFCRGLPPPDILQKLECAKLLKKAVANDGINTKEMSFDENQRLELNYIWKKGWLSNNNEGLYCFPSSIRI</sequence>
<dbReference type="OrthoDB" id="2364732at2759"/>
<dbReference type="SUPFAM" id="SSF52540">
    <property type="entry name" value="P-loop containing nucleoside triphosphate hydrolases"/>
    <property type="match status" value="1"/>
</dbReference>
<dbReference type="EMBL" id="JXNT01000001">
    <property type="protein sequence ID" value="ODM23533.1"/>
    <property type="molecule type" value="Genomic_DNA"/>
</dbReference>
<dbReference type="Proteomes" id="UP000094569">
    <property type="component" value="Unassembled WGS sequence"/>
</dbReference>
<evidence type="ECO:0000313" key="1">
    <source>
        <dbReference type="EMBL" id="ODM23533.1"/>
    </source>
</evidence>
<gene>
    <name evidence="1" type="ORF">SI65_01122</name>
</gene>
<accession>A0A1E3BRD1</accession>
<name>A0A1E3BRD1_ASPCR</name>
<dbReference type="STRING" id="573508.A0A1E3BRD1"/>
<dbReference type="VEuPathDB" id="FungiDB:SI65_01122"/>
<keyword evidence="2" id="KW-1185">Reference proteome</keyword>
<proteinExistence type="predicted"/>
<dbReference type="AlphaFoldDB" id="A0A1E3BRD1"/>
<comment type="caution">
    <text evidence="1">The sequence shown here is derived from an EMBL/GenBank/DDBJ whole genome shotgun (WGS) entry which is preliminary data.</text>
</comment>
<evidence type="ECO:0000313" key="2">
    <source>
        <dbReference type="Proteomes" id="UP000094569"/>
    </source>
</evidence>
<dbReference type="Gene3D" id="3.40.50.300">
    <property type="entry name" value="P-loop containing nucleotide triphosphate hydrolases"/>
    <property type="match status" value="1"/>
</dbReference>
<dbReference type="InterPro" id="IPR027417">
    <property type="entry name" value="P-loop_NTPase"/>
</dbReference>
<protein>
    <submittedName>
        <fullName evidence="1">Uncharacterized protein</fullName>
    </submittedName>
</protein>
<reference evidence="1 2" key="1">
    <citation type="journal article" date="2016" name="BMC Genomics">
        <title>Comparative genomic and transcriptomic analyses of the Fuzhuan brick tea-fermentation fungus Aspergillus cristatus.</title>
        <authorList>
            <person name="Ge Y."/>
            <person name="Wang Y."/>
            <person name="Liu Y."/>
            <person name="Tan Y."/>
            <person name="Ren X."/>
            <person name="Zhang X."/>
            <person name="Hyde K.D."/>
            <person name="Liu Y."/>
            <person name="Liu Z."/>
        </authorList>
    </citation>
    <scope>NUCLEOTIDE SEQUENCE [LARGE SCALE GENOMIC DNA]</scope>
    <source>
        <strain evidence="1 2">GZAAS20.1005</strain>
    </source>
</reference>